<evidence type="ECO:0000256" key="1">
    <source>
        <dbReference type="SAM" id="SignalP"/>
    </source>
</evidence>
<name>A0ABP7QB80_9BACT</name>
<keyword evidence="1" id="KW-0732">Signal</keyword>
<keyword evidence="3" id="KW-1185">Reference proteome</keyword>
<evidence type="ECO:0000313" key="3">
    <source>
        <dbReference type="Proteomes" id="UP001501556"/>
    </source>
</evidence>
<accession>A0ABP7QB80</accession>
<proteinExistence type="predicted"/>
<evidence type="ECO:0000313" key="2">
    <source>
        <dbReference type="EMBL" id="GAA3979668.1"/>
    </source>
</evidence>
<reference evidence="3" key="1">
    <citation type="journal article" date="2019" name="Int. J. Syst. Evol. Microbiol.">
        <title>The Global Catalogue of Microorganisms (GCM) 10K type strain sequencing project: providing services to taxonomists for standard genome sequencing and annotation.</title>
        <authorList>
            <consortium name="The Broad Institute Genomics Platform"/>
            <consortium name="The Broad Institute Genome Sequencing Center for Infectious Disease"/>
            <person name="Wu L."/>
            <person name="Ma J."/>
        </authorList>
    </citation>
    <scope>NUCLEOTIDE SEQUENCE [LARGE SCALE GENOMIC DNA]</scope>
    <source>
        <strain evidence="3">JCM 17217</strain>
    </source>
</reference>
<evidence type="ECO:0008006" key="4">
    <source>
        <dbReference type="Google" id="ProtNLM"/>
    </source>
</evidence>
<comment type="caution">
    <text evidence="2">The sequence shown here is derived from an EMBL/GenBank/DDBJ whole genome shotgun (WGS) entry which is preliminary data.</text>
</comment>
<organism evidence="2 3">
    <name type="scientific">Hymenobacter antarcticus</name>
    <dbReference type="NCBI Taxonomy" id="486270"/>
    <lineage>
        <taxon>Bacteria</taxon>
        <taxon>Pseudomonadati</taxon>
        <taxon>Bacteroidota</taxon>
        <taxon>Cytophagia</taxon>
        <taxon>Cytophagales</taxon>
        <taxon>Hymenobacteraceae</taxon>
        <taxon>Hymenobacter</taxon>
    </lineage>
</organism>
<dbReference type="Proteomes" id="UP001501556">
    <property type="component" value="Unassembled WGS sequence"/>
</dbReference>
<feature type="signal peptide" evidence="1">
    <location>
        <begin position="1"/>
        <end position="30"/>
    </location>
</feature>
<dbReference type="EMBL" id="BAABDI010000018">
    <property type="protein sequence ID" value="GAA3979668.1"/>
    <property type="molecule type" value="Genomic_DNA"/>
</dbReference>
<gene>
    <name evidence="2" type="ORF">GCM10022407_26110</name>
</gene>
<sequence>MIHLLSNNMKKTLFPALLAAALVLAPADKAAAQMVVNDPLHMGVQIGEFAKRLQQWSSTVQNYQVVKDARQIAGVTKDITSQVKDLTTEGLNLQKQIQADLRKVASIQDLRLSNPQELFARALSMSGRSQTNQMMPVYAKAQRLRQAMQLTNPAQDVNTMFDVFSRFGTSSTDPNGNMTSNEYQAKRQESTVSLFAAEEMMAKRKLAMAVNYYKIADEMTAQSVEMQATLKNPGRYAMTEGERMAALNSSNDNMIKAMQLREQGDRLFMEASQAGPAHQAAESVYASTLSRNALIKMDRNRPR</sequence>
<feature type="chain" id="PRO_5045785485" description="P-type conjugative transfer protein TrbJ" evidence="1">
    <location>
        <begin position="31"/>
        <end position="303"/>
    </location>
</feature>
<protein>
    <recommendedName>
        <fullName evidence="4">P-type conjugative transfer protein TrbJ</fullName>
    </recommendedName>
</protein>